<dbReference type="Pfam" id="PF00076">
    <property type="entry name" value="RRM_1"/>
    <property type="match status" value="2"/>
</dbReference>
<dbReference type="SMART" id="SM00360">
    <property type="entry name" value="RRM"/>
    <property type="match status" value="2"/>
</dbReference>
<dbReference type="PANTHER" id="PTHR37457">
    <property type="entry name" value="TRNA SELENOCYSTEINE 1-ASSOCIATED PROTEIN 1-RELATED"/>
    <property type="match status" value="1"/>
</dbReference>
<dbReference type="InterPro" id="IPR041085">
    <property type="entry name" value="TSAP1_C"/>
</dbReference>
<sequence length="348" mass="39716">MYTNQYTPQYSQYNQQYQQYPPNYYQMYNYNQQPAYNIPPPTQTASTFISTNVPVQQPQVTTPGQSVTSLWMGSLEPHMTESFITGAFQKMGEYPKNVKLMRNKNTGETAGYAFVDFYDPVSVMHKLNGKYIPGTNPPVRFKLNHAGNPGKITTSDRDFSVWLGELSSDVDDYQLYKTFACRYQSIRTAKVVLDSAGYSKGYGFIRFGSEEEQKHCLNNMNGFPGLGSKPIKVSSVIPKSERHIVVASNESQGYKASQDYGQYFETNYWHRYSMWNQPQSQNCMLKTEPTIETTATTANKTNGNLNLVEYKIPIDIDALNKDLVTQDYNLWDALESSKWLPLDTVEVI</sequence>
<keyword evidence="2 4" id="KW-0694">RNA-binding</keyword>
<evidence type="ECO:0000259" key="5">
    <source>
        <dbReference type="PROSITE" id="PS50102"/>
    </source>
</evidence>
<dbReference type="InterPro" id="IPR035979">
    <property type="entry name" value="RBD_domain_sf"/>
</dbReference>
<reference evidence="6" key="2">
    <citation type="submission" date="2022-10" db="EMBL/GenBank/DDBJ databases">
        <authorList>
            <consortium name="ENA_rothamsted_submissions"/>
            <consortium name="culmorum"/>
            <person name="King R."/>
        </authorList>
    </citation>
    <scope>NUCLEOTIDE SEQUENCE</scope>
</reference>
<keyword evidence="7" id="KW-1185">Reference proteome</keyword>
<evidence type="ECO:0000256" key="4">
    <source>
        <dbReference type="PROSITE-ProRule" id="PRU00176"/>
    </source>
</evidence>
<proteinExistence type="inferred from homology"/>
<dbReference type="Proteomes" id="UP001154329">
    <property type="component" value="Chromosome 3"/>
</dbReference>
<dbReference type="InterPro" id="IPR012677">
    <property type="entry name" value="Nucleotide-bd_a/b_plait_sf"/>
</dbReference>
<dbReference type="FunFam" id="3.30.70.330:FF:000159">
    <property type="entry name" value="tRNA selenocysteine 1-associated protein 1"/>
    <property type="match status" value="1"/>
</dbReference>
<evidence type="ECO:0000256" key="1">
    <source>
        <dbReference type="ARBA" id="ARBA00008920"/>
    </source>
</evidence>
<protein>
    <recommendedName>
        <fullName evidence="3">tRNA selenocysteine-associated protein 1</fullName>
    </recommendedName>
</protein>
<feature type="domain" description="RRM" evidence="5">
    <location>
        <begin position="159"/>
        <end position="238"/>
    </location>
</feature>
<evidence type="ECO:0000256" key="3">
    <source>
        <dbReference type="ARBA" id="ARBA00033477"/>
    </source>
</evidence>
<reference evidence="6" key="1">
    <citation type="submission" date="2022-02" db="EMBL/GenBank/DDBJ databases">
        <authorList>
            <person name="King R."/>
        </authorList>
    </citation>
    <scope>NUCLEOTIDE SEQUENCE</scope>
</reference>
<dbReference type="InterPro" id="IPR040434">
    <property type="entry name" value="TSAP1"/>
</dbReference>
<feature type="domain" description="RRM" evidence="5">
    <location>
        <begin position="68"/>
        <end position="146"/>
    </location>
</feature>
<name>A0A9P0JCM2_APHGO</name>
<dbReference type="EMBL" id="OU899036">
    <property type="protein sequence ID" value="CAH1732290.1"/>
    <property type="molecule type" value="Genomic_DNA"/>
</dbReference>
<comment type="similarity">
    <text evidence="1">Belongs to the RRM TRSPAP family.</text>
</comment>
<organism evidence="6 7">
    <name type="scientific">Aphis gossypii</name>
    <name type="common">Cotton aphid</name>
    <dbReference type="NCBI Taxonomy" id="80765"/>
    <lineage>
        <taxon>Eukaryota</taxon>
        <taxon>Metazoa</taxon>
        <taxon>Ecdysozoa</taxon>
        <taxon>Arthropoda</taxon>
        <taxon>Hexapoda</taxon>
        <taxon>Insecta</taxon>
        <taxon>Pterygota</taxon>
        <taxon>Neoptera</taxon>
        <taxon>Paraneoptera</taxon>
        <taxon>Hemiptera</taxon>
        <taxon>Sternorrhyncha</taxon>
        <taxon>Aphidomorpha</taxon>
        <taxon>Aphidoidea</taxon>
        <taxon>Aphididae</taxon>
        <taxon>Aphidini</taxon>
        <taxon>Aphis</taxon>
        <taxon>Aphis</taxon>
    </lineage>
</organism>
<dbReference type="Pfam" id="PF17654">
    <property type="entry name" value="Trnau1ap"/>
    <property type="match status" value="1"/>
</dbReference>
<accession>A0A9P0JCM2</accession>
<dbReference type="SUPFAM" id="SSF54928">
    <property type="entry name" value="RNA-binding domain, RBD"/>
    <property type="match status" value="1"/>
</dbReference>
<dbReference type="AlphaFoldDB" id="A0A9P0JCM2"/>
<dbReference type="PANTHER" id="PTHR37457:SF3">
    <property type="entry name" value="TRNA SELENOCYSTEINE-ASSOCIATED PROTEIN 1"/>
    <property type="match status" value="1"/>
</dbReference>
<dbReference type="GO" id="GO:0003723">
    <property type="term" value="F:RNA binding"/>
    <property type="evidence" value="ECO:0007669"/>
    <property type="project" value="UniProtKB-UniRule"/>
</dbReference>
<dbReference type="Gene3D" id="3.30.70.330">
    <property type="match status" value="2"/>
</dbReference>
<dbReference type="InterPro" id="IPR000504">
    <property type="entry name" value="RRM_dom"/>
</dbReference>
<evidence type="ECO:0000313" key="7">
    <source>
        <dbReference type="Proteomes" id="UP001154329"/>
    </source>
</evidence>
<evidence type="ECO:0000256" key="2">
    <source>
        <dbReference type="ARBA" id="ARBA00022884"/>
    </source>
</evidence>
<dbReference type="PROSITE" id="PS50102">
    <property type="entry name" value="RRM"/>
    <property type="match status" value="2"/>
</dbReference>
<gene>
    <name evidence="6" type="ORF">APHIGO_LOCUS8813</name>
</gene>
<evidence type="ECO:0000313" key="6">
    <source>
        <dbReference type="EMBL" id="CAH1732290.1"/>
    </source>
</evidence>